<evidence type="ECO:0000313" key="7">
    <source>
        <dbReference type="Proteomes" id="UP000605201"/>
    </source>
</evidence>
<accession>A0A8J6TPE0</accession>
<dbReference type="Pfam" id="PF01934">
    <property type="entry name" value="HepT-like"/>
    <property type="match status" value="1"/>
</dbReference>
<dbReference type="GO" id="GO:0016787">
    <property type="term" value="F:hydrolase activity"/>
    <property type="evidence" value="ECO:0007669"/>
    <property type="project" value="UniProtKB-KW"/>
</dbReference>
<keyword evidence="3" id="KW-0540">Nuclease</keyword>
<evidence type="ECO:0000313" key="6">
    <source>
        <dbReference type="EMBL" id="MBC8430370.1"/>
    </source>
</evidence>
<dbReference type="InterPro" id="IPR008201">
    <property type="entry name" value="HepT-like"/>
</dbReference>
<evidence type="ECO:0000256" key="1">
    <source>
        <dbReference type="ARBA" id="ARBA00022553"/>
    </source>
</evidence>
<gene>
    <name evidence="6" type="ORF">H8D96_00470</name>
</gene>
<evidence type="ECO:0000256" key="2">
    <source>
        <dbReference type="ARBA" id="ARBA00022649"/>
    </source>
</evidence>
<name>A0A8J6TPE0_9BACT</name>
<dbReference type="InterPro" id="IPR051813">
    <property type="entry name" value="HepT_RNase_toxin"/>
</dbReference>
<dbReference type="PANTHER" id="PTHR34139:SF1">
    <property type="entry name" value="RNASE MJ1380-RELATED"/>
    <property type="match status" value="1"/>
</dbReference>
<dbReference type="AlphaFoldDB" id="A0A8J6TPE0"/>
<reference evidence="6 7" key="1">
    <citation type="submission" date="2020-08" db="EMBL/GenBank/DDBJ databases">
        <title>Bridging the membrane lipid divide: bacteria of the FCB group superphylum have the potential to synthesize archaeal ether lipids.</title>
        <authorList>
            <person name="Villanueva L."/>
            <person name="Von Meijenfeldt F.A.B."/>
            <person name="Westbye A.B."/>
            <person name="Yadav S."/>
            <person name="Hopmans E.C."/>
            <person name="Dutilh B.E."/>
            <person name="Sinninghe Damste J.S."/>
        </authorList>
    </citation>
    <scope>NUCLEOTIDE SEQUENCE [LARGE SCALE GENOMIC DNA]</scope>
    <source>
        <strain evidence="6">NIOZ-UU17</strain>
    </source>
</reference>
<dbReference type="GO" id="GO:0110001">
    <property type="term" value="C:toxin-antitoxin complex"/>
    <property type="evidence" value="ECO:0007669"/>
    <property type="project" value="InterPro"/>
</dbReference>
<proteinExistence type="predicted"/>
<dbReference type="SUPFAM" id="SSF81593">
    <property type="entry name" value="Nucleotidyltransferase substrate binding subunit/domain"/>
    <property type="match status" value="1"/>
</dbReference>
<keyword evidence="2" id="KW-1277">Toxin-antitoxin system</keyword>
<protein>
    <submittedName>
        <fullName evidence="6">DUF86 domain-containing protein</fullName>
    </submittedName>
</protein>
<dbReference type="EMBL" id="JACNIG010000029">
    <property type="protein sequence ID" value="MBC8430370.1"/>
    <property type="molecule type" value="Genomic_DNA"/>
</dbReference>
<dbReference type="Proteomes" id="UP000605201">
    <property type="component" value="Unassembled WGS sequence"/>
</dbReference>
<dbReference type="GO" id="GO:0004540">
    <property type="term" value="F:RNA nuclease activity"/>
    <property type="evidence" value="ECO:0007669"/>
    <property type="project" value="InterPro"/>
</dbReference>
<keyword evidence="1" id="KW-0597">Phosphoprotein</keyword>
<keyword evidence="4" id="KW-0547">Nucleotide-binding</keyword>
<comment type="caution">
    <text evidence="6">The sequence shown here is derived from an EMBL/GenBank/DDBJ whole genome shotgun (WGS) entry which is preliminary data.</text>
</comment>
<evidence type="ECO:0000256" key="5">
    <source>
        <dbReference type="ARBA" id="ARBA00022801"/>
    </source>
</evidence>
<dbReference type="PANTHER" id="PTHR34139">
    <property type="entry name" value="UPF0331 PROTEIN MJ0127"/>
    <property type="match status" value="1"/>
</dbReference>
<dbReference type="GO" id="GO:0000166">
    <property type="term" value="F:nucleotide binding"/>
    <property type="evidence" value="ECO:0007669"/>
    <property type="project" value="UniProtKB-KW"/>
</dbReference>
<evidence type="ECO:0000256" key="3">
    <source>
        <dbReference type="ARBA" id="ARBA00022722"/>
    </source>
</evidence>
<organism evidence="6 7">
    <name type="scientific">Candidatus Desulfatibia vada</name>
    <dbReference type="NCBI Taxonomy" id="2841696"/>
    <lineage>
        <taxon>Bacteria</taxon>
        <taxon>Pseudomonadati</taxon>
        <taxon>Thermodesulfobacteriota</taxon>
        <taxon>Desulfobacteria</taxon>
        <taxon>Desulfobacterales</taxon>
        <taxon>Desulfobacterales incertae sedis</taxon>
        <taxon>Candidatus Desulfatibia</taxon>
    </lineage>
</organism>
<sequence length="118" mass="13802">MSIKLWQHRISDIIAAIEKIQNYVEKMDLETFQQDSKTSDAVIRNFIIIGEAAKNVPEEITKHFPAIPWRLMGDMRNFAVHEYWGVELRTVWETIQQDLPPLIPLLEEVLKQEDAIKS</sequence>
<evidence type="ECO:0000256" key="4">
    <source>
        <dbReference type="ARBA" id="ARBA00022741"/>
    </source>
</evidence>
<keyword evidence="5" id="KW-0378">Hydrolase</keyword>